<comment type="caution">
    <text evidence="7">The sequence shown here is derived from an EMBL/GenBank/DDBJ whole genome shotgun (WGS) entry which is preliminary data.</text>
</comment>
<dbReference type="AlphaFoldDB" id="A0A1J4MKD7"/>
<feature type="signal peptide" evidence="5">
    <location>
        <begin position="1"/>
        <end position="24"/>
    </location>
</feature>
<dbReference type="InterPro" id="IPR044865">
    <property type="entry name" value="MRH_dom"/>
</dbReference>
<protein>
    <recommendedName>
        <fullName evidence="6">MRH domain-containing protein</fullName>
    </recommendedName>
</protein>
<dbReference type="GO" id="GO:0005788">
    <property type="term" value="C:endoplasmic reticulum lumen"/>
    <property type="evidence" value="ECO:0007669"/>
    <property type="project" value="TreeGrafter"/>
</dbReference>
<gene>
    <name evidence="7" type="ORF">cubi_00283</name>
</gene>
<dbReference type="Gene3D" id="2.70.130.10">
    <property type="entry name" value="Mannose-6-phosphate receptor binding domain"/>
    <property type="match status" value="1"/>
</dbReference>
<accession>A0A1J4MKD7</accession>
<dbReference type="GO" id="GO:0030970">
    <property type="term" value="P:retrograde protein transport, ER to cytosol"/>
    <property type="evidence" value="ECO:0007669"/>
    <property type="project" value="TreeGrafter"/>
</dbReference>
<name>A0A1J4MKD7_9CRYT</name>
<reference evidence="7 8" key="1">
    <citation type="submission" date="2016-10" db="EMBL/GenBank/DDBJ databases">
        <title>Reductive evolution of mitochondrial metabolism and differential evolution of invasion-related proteins in Cryptosporidium.</title>
        <authorList>
            <person name="Liu S."/>
            <person name="Roellig D.M."/>
            <person name="Guo Y."/>
            <person name="Li N."/>
            <person name="Frace M.A."/>
            <person name="Tang K."/>
            <person name="Zhang L."/>
            <person name="Feng Y."/>
            <person name="Xiao L."/>
        </authorList>
    </citation>
    <scope>NUCLEOTIDE SEQUENCE [LARGE SCALE GENOMIC DNA]</scope>
    <source>
        <strain evidence="7">39726</strain>
    </source>
</reference>
<evidence type="ECO:0000313" key="7">
    <source>
        <dbReference type="EMBL" id="OII74730.1"/>
    </source>
</evidence>
<dbReference type="Proteomes" id="UP000186176">
    <property type="component" value="Unassembled WGS sequence"/>
</dbReference>
<evidence type="ECO:0000256" key="1">
    <source>
        <dbReference type="ARBA" id="ARBA00004240"/>
    </source>
</evidence>
<dbReference type="VEuPathDB" id="CryptoDB:cubi_00283"/>
<feature type="chain" id="PRO_5012068659" description="MRH domain-containing protein" evidence="5">
    <location>
        <begin position="25"/>
        <end position="696"/>
    </location>
</feature>
<keyword evidence="2 5" id="KW-0732">Signal</keyword>
<dbReference type="Pfam" id="PF08755">
    <property type="entry name" value="YccV-like"/>
    <property type="match status" value="1"/>
</dbReference>
<dbReference type="GO" id="GO:0030968">
    <property type="term" value="P:endoplasmic reticulum unfolded protein response"/>
    <property type="evidence" value="ECO:0007669"/>
    <property type="project" value="InterPro"/>
</dbReference>
<organism evidence="7 8">
    <name type="scientific">Cryptosporidium ubiquitum</name>
    <dbReference type="NCBI Taxonomy" id="857276"/>
    <lineage>
        <taxon>Eukaryota</taxon>
        <taxon>Sar</taxon>
        <taxon>Alveolata</taxon>
        <taxon>Apicomplexa</taxon>
        <taxon>Conoidasida</taxon>
        <taxon>Coccidia</taxon>
        <taxon>Eucoccidiorida</taxon>
        <taxon>Eimeriorina</taxon>
        <taxon>Cryptosporidiidae</taxon>
        <taxon>Cryptosporidium</taxon>
    </lineage>
</organism>
<dbReference type="Gene3D" id="2.30.30.390">
    <property type="entry name" value="Hemimethylated DNA-binding domain"/>
    <property type="match status" value="1"/>
</dbReference>
<dbReference type="InterPro" id="IPR011722">
    <property type="entry name" value="Hemimethylated_DNA-bd_dom"/>
</dbReference>
<evidence type="ECO:0000313" key="8">
    <source>
        <dbReference type="Proteomes" id="UP000186176"/>
    </source>
</evidence>
<evidence type="ECO:0000256" key="2">
    <source>
        <dbReference type="ARBA" id="ARBA00022729"/>
    </source>
</evidence>
<keyword evidence="8" id="KW-1185">Reference proteome</keyword>
<evidence type="ECO:0000259" key="6">
    <source>
        <dbReference type="PROSITE" id="PS51914"/>
    </source>
</evidence>
<sequence>MNLISKIILWGLLLFPGIFDKCQGNKYRANLDKYTKIFQYQTSEVELHFPNSDINYIFENEEKNFQNQKELENSRLANMKDNKYTFMILGGKEFLCGFGEYGRNGYLQESEEIDPSWDSMDSNIKNYLKKSKISWLMERCFIFTKKKDINNGIHIQVDMFEICIGVSVRHKRQIIDKETNNNILESQFNVIGDYKLNEDSFYQNGTVIQYYNPAIENLKGDSGYSASIEFKCSYNQSGINQVLEDINKDFKPVIKVEFLSPSFCDWRVDESKNITSLDKLETLLLPLENRCQNFTDFRFWNYELCNLYAVSQFKKDTSNQETRLFHLGIHPNTAQLLNKTNDLDEYLSNNLISNIVNTIKPGKFSLLENVTATIEPRNKNELVSGNYVYRKYVITVRLSNGTFCVENNQQRSIKLVFECPENFESMSDYFKIVNVIEYSTCSYEMLILSPVICSHPMLMPPPIYQHRKIKCLPKNLILDKFIKDKSTLEDSHRSQQTEKENEVVSITRINNQFEAIKTEYITSLKKGDTIQTFFTMGNSPRIRNSNTANPKFLVGQIVQHLWWNYYGVIIGWDWKLNAPKQWEDYIYQKYPPKSKEKPHYLLLIHQNETLFNNTSPINSIPSNFTHSYIPEIALTHVSNSSSRHKFSSKSIINNVYISAYFSHWSEAHQRFIPNSNSTLWKIYPTDFGELNKRDEL</sequence>
<proteinExistence type="predicted"/>
<keyword evidence="3" id="KW-0256">Endoplasmic reticulum</keyword>
<dbReference type="OrthoDB" id="448954at2759"/>
<dbReference type="InterPro" id="IPR009011">
    <property type="entry name" value="Man6P_isomerase_rcpt-bd_dom_sf"/>
</dbReference>
<comment type="subcellular location">
    <subcellularLocation>
        <location evidence="1">Endoplasmic reticulum</location>
    </subcellularLocation>
</comment>
<dbReference type="PANTHER" id="PTHR15414:SF0">
    <property type="entry name" value="ENDOPLASMIC RETICULUM LECTIN 1"/>
    <property type="match status" value="1"/>
</dbReference>
<dbReference type="InterPro" id="IPR045149">
    <property type="entry name" value="OS-9-like"/>
</dbReference>
<dbReference type="GO" id="GO:0003677">
    <property type="term" value="F:DNA binding"/>
    <property type="evidence" value="ECO:0007669"/>
    <property type="project" value="InterPro"/>
</dbReference>
<dbReference type="EMBL" id="LRBP01000009">
    <property type="protein sequence ID" value="OII74730.1"/>
    <property type="molecule type" value="Genomic_DNA"/>
</dbReference>
<dbReference type="SUPFAM" id="SSF141255">
    <property type="entry name" value="YccV-like"/>
    <property type="match status" value="1"/>
</dbReference>
<dbReference type="PROSITE" id="PS51914">
    <property type="entry name" value="MRH"/>
    <property type="match status" value="1"/>
</dbReference>
<evidence type="ECO:0000256" key="5">
    <source>
        <dbReference type="SAM" id="SignalP"/>
    </source>
</evidence>
<dbReference type="RefSeq" id="XP_028875876.1">
    <property type="nucleotide sequence ID" value="XM_029017297.1"/>
</dbReference>
<feature type="domain" description="MRH" evidence="6">
    <location>
        <begin position="289"/>
        <end position="455"/>
    </location>
</feature>
<keyword evidence="4" id="KW-1015">Disulfide bond</keyword>
<dbReference type="SUPFAM" id="SSF50911">
    <property type="entry name" value="Mannose 6-phosphate receptor domain"/>
    <property type="match status" value="1"/>
</dbReference>
<dbReference type="PANTHER" id="PTHR15414">
    <property type="entry name" value="OS-9-RELATED"/>
    <property type="match status" value="1"/>
</dbReference>
<evidence type="ECO:0000256" key="4">
    <source>
        <dbReference type="ARBA" id="ARBA00023157"/>
    </source>
</evidence>
<dbReference type="SMART" id="SM00992">
    <property type="entry name" value="YccV-like"/>
    <property type="match status" value="1"/>
</dbReference>
<dbReference type="InterPro" id="IPR036623">
    <property type="entry name" value="Hemimethylated_DNA-bd_sf"/>
</dbReference>
<evidence type="ECO:0000256" key="3">
    <source>
        <dbReference type="ARBA" id="ARBA00022824"/>
    </source>
</evidence>
<dbReference type="GeneID" id="39977076"/>